<keyword evidence="4" id="KW-1185">Reference proteome</keyword>
<proteinExistence type="predicted"/>
<protein>
    <submittedName>
        <fullName evidence="3">CHASE2 domain-containing protein</fullName>
    </submittedName>
</protein>
<organism evidence="3 4">
    <name type="scientific">Leptolyngbya subtilissima DQ-A4</name>
    <dbReference type="NCBI Taxonomy" id="2933933"/>
    <lineage>
        <taxon>Bacteria</taxon>
        <taxon>Bacillati</taxon>
        <taxon>Cyanobacteriota</taxon>
        <taxon>Cyanophyceae</taxon>
        <taxon>Leptolyngbyales</taxon>
        <taxon>Leptolyngbyaceae</taxon>
        <taxon>Leptolyngbya group</taxon>
        <taxon>Leptolyngbya</taxon>
    </lineage>
</organism>
<feature type="transmembrane region" description="Helical" evidence="1">
    <location>
        <begin position="331"/>
        <end position="349"/>
    </location>
</feature>
<sequence>MKPFDELRHSWQRRSPAGKLPWRQVVPGVVVLGLVVGARLLGLFQGLELKMLDQLLRWRPAEATDERVLIVSIDEADIQRLGTYPVPDGVLAELLQTLAVHRPRAVGIDIYRDMAVEPGHAALVETLATLPYAIAIENILSNPPVAGPAYLPPEQVGFVDFPQDDDGFVRRVLLGSPNAVGEFRFSLALRLAETYLQAEGLTLENGLRDPWAMRFGATEFSQISPHAGGYVRTDAGGHQVLLNGRSGPQPFRRVSLQQVLDGSVDPTWIEDAIVLVGITSSSAKDFLNSVAVAVDSPGLVYGVVMQAHATSQLVSAVLDDRPLLRPWPDGLEYLWIVLWGGVGTVLIWGVRSPSWYLLTMGLIGLGLVGVSFGLLWLGGWWIPLVPTLVVFSVNGLVLPGFYLYDQTLRSSIAERQQIIDQTYSAIHNGPLQTLALLLREAEPASWAEARPRLERLNQELRDIRESLPAAAPPESEAIPLHEQLWNTYTATLARGEQDFPGLRSLKLKVVTFEPLSTLGLSADDRQGLCQFLEEALLNVGKHGVNVTRLTVVCQATDTENLIQVIDNGQGPYSLNTSPAGTGWGTRQAKQLAQRLNGQFKREFSSAGTCCELRWPLVVQRRLGFRGLT</sequence>
<feature type="transmembrane region" description="Helical" evidence="1">
    <location>
        <begin position="20"/>
        <end position="41"/>
    </location>
</feature>
<keyword evidence="1" id="KW-0472">Membrane</keyword>
<evidence type="ECO:0000259" key="2">
    <source>
        <dbReference type="SMART" id="SM01080"/>
    </source>
</evidence>
<reference evidence="3 4" key="1">
    <citation type="submission" date="2022-04" db="EMBL/GenBank/DDBJ databases">
        <title>Positive selection, recombination, and allopatry shape intraspecific diversity of widespread and dominant cyanobacteria.</title>
        <authorList>
            <person name="Wei J."/>
            <person name="Shu W."/>
            <person name="Hu C."/>
        </authorList>
    </citation>
    <scope>NUCLEOTIDE SEQUENCE [LARGE SCALE GENOMIC DNA]</scope>
    <source>
        <strain evidence="3 4">DQ-A4</strain>
    </source>
</reference>
<keyword evidence="1" id="KW-1133">Transmembrane helix</keyword>
<dbReference type="Proteomes" id="UP001482513">
    <property type="component" value="Unassembled WGS sequence"/>
</dbReference>
<evidence type="ECO:0000313" key="3">
    <source>
        <dbReference type="EMBL" id="MEP0949172.1"/>
    </source>
</evidence>
<feature type="transmembrane region" description="Helical" evidence="1">
    <location>
        <begin position="384"/>
        <end position="404"/>
    </location>
</feature>
<dbReference type="SMART" id="SM01080">
    <property type="entry name" value="CHASE2"/>
    <property type="match status" value="1"/>
</dbReference>
<keyword evidence="1" id="KW-0812">Transmembrane</keyword>
<dbReference type="Gene3D" id="3.30.565.10">
    <property type="entry name" value="Histidine kinase-like ATPase, C-terminal domain"/>
    <property type="match status" value="1"/>
</dbReference>
<feature type="transmembrane region" description="Helical" evidence="1">
    <location>
        <begin position="355"/>
        <end position="377"/>
    </location>
</feature>
<feature type="domain" description="CHASE2" evidence="2">
    <location>
        <begin position="44"/>
        <end position="346"/>
    </location>
</feature>
<dbReference type="InterPro" id="IPR036890">
    <property type="entry name" value="HATPase_C_sf"/>
</dbReference>
<comment type="caution">
    <text evidence="3">The sequence shown here is derived from an EMBL/GenBank/DDBJ whole genome shotgun (WGS) entry which is preliminary data.</text>
</comment>
<dbReference type="EMBL" id="JAMPKX010000010">
    <property type="protein sequence ID" value="MEP0949172.1"/>
    <property type="molecule type" value="Genomic_DNA"/>
</dbReference>
<evidence type="ECO:0000313" key="4">
    <source>
        <dbReference type="Proteomes" id="UP001482513"/>
    </source>
</evidence>
<gene>
    <name evidence="3" type="ORF">NC992_19995</name>
</gene>
<dbReference type="Pfam" id="PF05226">
    <property type="entry name" value="CHASE2"/>
    <property type="match status" value="1"/>
</dbReference>
<dbReference type="SUPFAM" id="SSF55874">
    <property type="entry name" value="ATPase domain of HSP90 chaperone/DNA topoisomerase II/histidine kinase"/>
    <property type="match status" value="1"/>
</dbReference>
<dbReference type="RefSeq" id="WP_190694252.1">
    <property type="nucleotide sequence ID" value="NZ_JAMPKX010000010.1"/>
</dbReference>
<dbReference type="InterPro" id="IPR007890">
    <property type="entry name" value="CHASE2"/>
</dbReference>
<accession>A0ABV0KB90</accession>
<evidence type="ECO:0000256" key="1">
    <source>
        <dbReference type="SAM" id="Phobius"/>
    </source>
</evidence>
<name>A0ABV0KB90_9CYAN</name>